<dbReference type="PANTHER" id="PTHR33064:SF37">
    <property type="entry name" value="RIBONUCLEASE H"/>
    <property type="match status" value="1"/>
</dbReference>
<protein>
    <recommendedName>
        <fullName evidence="2">Reverse transcriptase domain-containing protein</fullName>
    </recommendedName>
</protein>
<dbReference type="InterPro" id="IPR000477">
    <property type="entry name" value="RT_dom"/>
</dbReference>
<evidence type="ECO:0000259" key="2">
    <source>
        <dbReference type="PROSITE" id="PS50878"/>
    </source>
</evidence>
<feature type="region of interest" description="Disordered" evidence="1">
    <location>
        <begin position="234"/>
        <end position="389"/>
    </location>
</feature>
<feature type="compositionally biased region" description="Acidic residues" evidence="1">
    <location>
        <begin position="242"/>
        <end position="282"/>
    </location>
</feature>
<dbReference type="InterPro" id="IPR043502">
    <property type="entry name" value="DNA/RNA_pol_sf"/>
</dbReference>
<accession>A0A388LMH1</accession>
<name>A0A388LMH1_CHABU</name>
<dbReference type="EMBL" id="BFEA01000437">
    <property type="protein sequence ID" value="GBG83392.1"/>
    <property type="molecule type" value="Genomic_DNA"/>
</dbReference>
<feature type="domain" description="Reverse transcriptase" evidence="2">
    <location>
        <begin position="1"/>
        <end position="77"/>
    </location>
</feature>
<dbReference type="Pfam" id="PF00078">
    <property type="entry name" value="RVT_1"/>
    <property type="match status" value="1"/>
</dbReference>
<comment type="caution">
    <text evidence="3">The sequence shown here is derived from an EMBL/GenBank/DDBJ whole genome shotgun (WGS) entry which is preliminary data.</text>
</comment>
<keyword evidence="4" id="KW-1185">Reference proteome</keyword>
<dbReference type="Proteomes" id="UP000265515">
    <property type="component" value="Unassembled WGS sequence"/>
</dbReference>
<dbReference type="SUPFAM" id="SSF56672">
    <property type="entry name" value="DNA/RNA polymerases"/>
    <property type="match status" value="1"/>
</dbReference>
<dbReference type="Gene3D" id="3.30.70.270">
    <property type="match status" value="2"/>
</dbReference>
<dbReference type="OrthoDB" id="2662456at2759"/>
<dbReference type="InterPro" id="IPR041577">
    <property type="entry name" value="RT_RNaseH_2"/>
</dbReference>
<evidence type="ECO:0000256" key="1">
    <source>
        <dbReference type="SAM" id="MobiDB-lite"/>
    </source>
</evidence>
<feature type="compositionally biased region" description="Basic and acidic residues" evidence="1">
    <location>
        <begin position="306"/>
        <end position="319"/>
    </location>
</feature>
<dbReference type="Pfam" id="PF17919">
    <property type="entry name" value="RT_RNaseH_2"/>
    <property type="match status" value="1"/>
</dbReference>
<dbReference type="PROSITE" id="PS50878">
    <property type="entry name" value="RT_POL"/>
    <property type="match status" value="1"/>
</dbReference>
<dbReference type="FunFam" id="3.30.70.270:FF:000020">
    <property type="entry name" value="Transposon Tf2-6 polyprotein-like Protein"/>
    <property type="match status" value="1"/>
</dbReference>
<dbReference type="Gramene" id="GBG83392">
    <property type="protein sequence ID" value="GBG83392"/>
    <property type="gene ID" value="CBR_g37106"/>
</dbReference>
<gene>
    <name evidence="3" type="ORF">CBR_g37106</name>
</gene>
<feature type="compositionally biased region" description="Low complexity" evidence="1">
    <location>
        <begin position="357"/>
        <end position="367"/>
    </location>
</feature>
<organism evidence="3 4">
    <name type="scientific">Chara braunii</name>
    <name type="common">Braun's stonewort</name>
    <dbReference type="NCBI Taxonomy" id="69332"/>
    <lineage>
        <taxon>Eukaryota</taxon>
        <taxon>Viridiplantae</taxon>
        <taxon>Streptophyta</taxon>
        <taxon>Charophyceae</taxon>
        <taxon>Charales</taxon>
        <taxon>Characeae</taxon>
        <taxon>Chara</taxon>
    </lineage>
</organism>
<dbReference type="AlphaFoldDB" id="A0A388LMH1"/>
<proteinExistence type="predicted"/>
<sequence length="389" mass="43771">MNVTFQNFVNKARLTQGMINFCIIVYMDDILVYSETYHGHAQHIERTLGAMRDVGFKIALEKREFFLSEILFLGYVVTRGGLRPDSRKVEAVKNAPVPTPVTLVRAFMGLASYYRRLIKGFIAIARPMTNLLRKDQPLSWDAECEQAFATLNLKGALAAAPILIRSDPTKQFILITDWQPEAISAILAQKGNNGREHVIEYVLVRCQTNEGTTQPHKTLFLEIDVTNLTVWDPIIGRGNERQEEEGEENEEEESSEDSEDPDYIQEEEEDREGEEPTTEEEGAGGPSQQPEGSREEEEARARKRLEKTEEKRPVEERSLPDLSLGNLWLDPEPPKEDEGNDGTGAEGSGRRSRRSESPTSSGSSARPALRLRQHEGDRASSPFVLFPSP</sequence>
<reference evidence="3 4" key="1">
    <citation type="journal article" date="2018" name="Cell">
        <title>The Chara Genome: Secondary Complexity and Implications for Plant Terrestrialization.</title>
        <authorList>
            <person name="Nishiyama T."/>
            <person name="Sakayama H."/>
            <person name="Vries J.D."/>
            <person name="Buschmann H."/>
            <person name="Saint-Marcoux D."/>
            <person name="Ullrich K.K."/>
            <person name="Haas F.B."/>
            <person name="Vanderstraeten L."/>
            <person name="Becker D."/>
            <person name="Lang D."/>
            <person name="Vosolsobe S."/>
            <person name="Rombauts S."/>
            <person name="Wilhelmsson P.K.I."/>
            <person name="Janitza P."/>
            <person name="Kern R."/>
            <person name="Heyl A."/>
            <person name="Rumpler F."/>
            <person name="Villalobos L.I.A.C."/>
            <person name="Clay J.M."/>
            <person name="Skokan R."/>
            <person name="Toyoda A."/>
            <person name="Suzuki Y."/>
            <person name="Kagoshima H."/>
            <person name="Schijlen E."/>
            <person name="Tajeshwar N."/>
            <person name="Catarino B."/>
            <person name="Hetherington A.J."/>
            <person name="Saltykova A."/>
            <person name="Bonnot C."/>
            <person name="Breuninger H."/>
            <person name="Symeonidi A."/>
            <person name="Radhakrishnan G.V."/>
            <person name="Van Nieuwerburgh F."/>
            <person name="Deforce D."/>
            <person name="Chang C."/>
            <person name="Karol K.G."/>
            <person name="Hedrich R."/>
            <person name="Ulvskov P."/>
            <person name="Glockner G."/>
            <person name="Delwiche C.F."/>
            <person name="Petrasek J."/>
            <person name="Van de Peer Y."/>
            <person name="Friml J."/>
            <person name="Beilby M."/>
            <person name="Dolan L."/>
            <person name="Kohara Y."/>
            <person name="Sugano S."/>
            <person name="Fujiyama A."/>
            <person name="Delaux P.-M."/>
            <person name="Quint M."/>
            <person name="TheiBen G."/>
            <person name="Hagemann M."/>
            <person name="Harholt J."/>
            <person name="Dunand C."/>
            <person name="Zachgo S."/>
            <person name="Langdale J."/>
            <person name="Maumus F."/>
            <person name="Straeten D.V.D."/>
            <person name="Gould S.B."/>
            <person name="Rensing S.A."/>
        </authorList>
    </citation>
    <scope>NUCLEOTIDE SEQUENCE [LARGE SCALE GENOMIC DNA]</scope>
    <source>
        <strain evidence="3 4">S276</strain>
    </source>
</reference>
<evidence type="ECO:0000313" key="3">
    <source>
        <dbReference type="EMBL" id="GBG83392.1"/>
    </source>
</evidence>
<dbReference type="InterPro" id="IPR051320">
    <property type="entry name" value="Viral_Replic_Matur_Polypro"/>
</dbReference>
<dbReference type="InterPro" id="IPR043128">
    <property type="entry name" value="Rev_trsase/Diguanyl_cyclase"/>
</dbReference>
<dbReference type="PANTHER" id="PTHR33064">
    <property type="entry name" value="POL PROTEIN"/>
    <property type="match status" value="1"/>
</dbReference>
<evidence type="ECO:0000313" key="4">
    <source>
        <dbReference type="Proteomes" id="UP000265515"/>
    </source>
</evidence>